<gene>
    <name evidence="1" type="ORF">DN068_06035</name>
</gene>
<evidence type="ECO:0000313" key="1">
    <source>
        <dbReference type="EMBL" id="PZF73899.1"/>
    </source>
</evidence>
<protein>
    <submittedName>
        <fullName evidence="1">Uncharacterized protein</fullName>
    </submittedName>
</protein>
<dbReference type="EMBL" id="QKTW01000009">
    <property type="protein sequence ID" value="PZF73899.1"/>
    <property type="molecule type" value="Genomic_DNA"/>
</dbReference>
<reference evidence="1 2" key="1">
    <citation type="submission" date="2018-06" db="EMBL/GenBank/DDBJ databases">
        <title>Mucibacter soli gen. nov., sp. nov., a new member of the family Chitinophagaceae producing mucin.</title>
        <authorList>
            <person name="Kim M.-K."/>
            <person name="Park S."/>
            <person name="Kim T.-S."/>
            <person name="Joung Y."/>
            <person name="Han J.-H."/>
            <person name="Kim S.B."/>
        </authorList>
    </citation>
    <scope>NUCLEOTIDE SEQUENCE [LARGE SCALE GENOMIC DNA]</scope>
    <source>
        <strain evidence="1 2">R1-15</strain>
    </source>
</reference>
<proteinExistence type="predicted"/>
<sequence>MNITGYDYILFSQKSFFELETILISEIKKIWPKCVVDKESSIDNMLWLFFTKDNQAHDDDSSYELNENGEGSFSIIANKQKGFDATVAIFNDLKVTSAEVKIILENFWSYTIVLPGRIESNPFSNNIYQLLCHLLSNDVYVTRSENKNKILARPVQDFLGN</sequence>
<evidence type="ECO:0000313" key="2">
    <source>
        <dbReference type="Proteomes" id="UP000248745"/>
    </source>
</evidence>
<name>A0A2W2BCE3_9BACT</name>
<dbReference type="Proteomes" id="UP000248745">
    <property type="component" value="Unassembled WGS sequence"/>
</dbReference>
<dbReference type="OrthoDB" id="7067622at2"/>
<accession>A0A2W2BCE3</accession>
<dbReference type="RefSeq" id="WP_110997996.1">
    <property type="nucleotide sequence ID" value="NZ_QKTW01000009.1"/>
</dbReference>
<organism evidence="1 2">
    <name type="scientific">Taibaiella soli</name>
    <dbReference type="NCBI Taxonomy" id="1649169"/>
    <lineage>
        <taxon>Bacteria</taxon>
        <taxon>Pseudomonadati</taxon>
        <taxon>Bacteroidota</taxon>
        <taxon>Chitinophagia</taxon>
        <taxon>Chitinophagales</taxon>
        <taxon>Chitinophagaceae</taxon>
        <taxon>Taibaiella</taxon>
    </lineage>
</organism>
<comment type="caution">
    <text evidence="1">The sequence shown here is derived from an EMBL/GenBank/DDBJ whole genome shotgun (WGS) entry which is preliminary data.</text>
</comment>
<dbReference type="AlphaFoldDB" id="A0A2W2BCE3"/>
<keyword evidence="2" id="KW-1185">Reference proteome</keyword>